<dbReference type="RefSeq" id="WP_113890768.1">
    <property type="nucleotide sequence ID" value="NZ_QNRK01000021.1"/>
</dbReference>
<keyword evidence="2" id="KW-0489">Methyltransferase</keyword>
<reference evidence="2 3" key="1">
    <citation type="submission" date="2018-06" db="EMBL/GenBank/DDBJ databases">
        <title>Genomic Encyclopedia of Type Strains, Phase IV (KMG-IV): sequencing the most valuable type-strain genomes for metagenomic binning, comparative biology and taxonomic classification.</title>
        <authorList>
            <person name="Goeker M."/>
        </authorList>
    </citation>
    <scope>NUCLEOTIDE SEQUENCE [LARGE SCALE GENOMIC DNA]</scope>
    <source>
        <strain evidence="2 3">DSM 24875</strain>
    </source>
</reference>
<dbReference type="GO" id="GO:0008168">
    <property type="term" value="F:methyltransferase activity"/>
    <property type="evidence" value="ECO:0007669"/>
    <property type="project" value="UniProtKB-KW"/>
</dbReference>
<organism evidence="2 3">
    <name type="scientific">Roseiarcus fermentans</name>
    <dbReference type="NCBI Taxonomy" id="1473586"/>
    <lineage>
        <taxon>Bacteria</taxon>
        <taxon>Pseudomonadati</taxon>
        <taxon>Pseudomonadota</taxon>
        <taxon>Alphaproteobacteria</taxon>
        <taxon>Hyphomicrobiales</taxon>
        <taxon>Roseiarcaceae</taxon>
        <taxon>Roseiarcus</taxon>
    </lineage>
</organism>
<dbReference type="InterPro" id="IPR041698">
    <property type="entry name" value="Methyltransf_25"/>
</dbReference>
<keyword evidence="3" id="KW-1185">Reference proteome</keyword>
<accession>A0A366F572</accession>
<comment type="caution">
    <text evidence="2">The sequence shown here is derived from an EMBL/GenBank/DDBJ whole genome shotgun (WGS) entry which is preliminary data.</text>
</comment>
<dbReference type="OrthoDB" id="9786503at2"/>
<dbReference type="Gene3D" id="3.40.50.150">
    <property type="entry name" value="Vaccinia Virus protein VP39"/>
    <property type="match status" value="1"/>
</dbReference>
<proteinExistence type="predicted"/>
<dbReference type="InterPro" id="IPR029063">
    <property type="entry name" value="SAM-dependent_MTases_sf"/>
</dbReference>
<sequence length="207" mass="22875">MTEPAAAMWDERYRPPSYAYGLAPNAFLAAQSERLQRGWRALVPGDGEGRNGVWLAQQGLHVDTFDLSAHGVAKARALAAERGVSIDAAQADALTWDWPEARYDLIALIYLHLVEPERRIVHAHALKALKPGGLIVLEAFRPEQIDRHAAGARGGPRDRALLYRLADLREDFSGEQILLLEAADVRVEEGHLHVGDSAVVRALVRKR</sequence>
<keyword evidence="2" id="KW-0808">Transferase</keyword>
<dbReference type="CDD" id="cd02440">
    <property type="entry name" value="AdoMet_MTases"/>
    <property type="match status" value="1"/>
</dbReference>
<evidence type="ECO:0000313" key="3">
    <source>
        <dbReference type="Proteomes" id="UP000253529"/>
    </source>
</evidence>
<protein>
    <submittedName>
        <fullName evidence="2">Methyltransferase family protein</fullName>
    </submittedName>
</protein>
<dbReference type="EMBL" id="QNRK01000021">
    <property type="protein sequence ID" value="RBP09764.1"/>
    <property type="molecule type" value="Genomic_DNA"/>
</dbReference>
<gene>
    <name evidence="2" type="ORF">DFR50_121110</name>
</gene>
<dbReference type="AlphaFoldDB" id="A0A366F572"/>
<evidence type="ECO:0000259" key="1">
    <source>
        <dbReference type="Pfam" id="PF13649"/>
    </source>
</evidence>
<evidence type="ECO:0000313" key="2">
    <source>
        <dbReference type="EMBL" id="RBP09764.1"/>
    </source>
</evidence>
<feature type="domain" description="Methyltransferase" evidence="1">
    <location>
        <begin position="45"/>
        <end position="133"/>
    </location>
</feature>
<dbReference type="GO" id="GO:0032259">
    <property type="term" value="P:methylation"/>
    <property type="evidence" value="ECO:0007669"/>
    <property type="project" value="UniProtKB-KW"/>
</dbReference>
<dbReference type="Pfam" id="PF13649">
    <property type="entry name" value="Methyltransf_25"/>
    <property type="match status" value="1"/>
</dbReference>
<name>A0A366F572_9HYPH</name>
<dbReference type="Proteomes" id="UP000253529">
    <property type="component" value="Unassembled WGS sequence"/>
</dbReference>
<dbReference type="SUPFAM" id="SSF53335">
    <property type="entry name" value="S-adenosyl-L-methionine-dependent methyltransferases"/>
    <property type="match status" value="1"/>
</dbReference>